<evidence type="ECO:0000256" key="14">
    <source>
        <dbReference type="SAM" id="SignalP"/>
    </source>
</evidence>
<dbReference type="Gene3D" id="3.40.50.1240">
    <property type="entry name" value="Phosphoglycerate mutase-like"/>
    <property type="match status" value="1"/>
</dbReference>
<dbReference type="InterPro" id="IPR029033">
    <property type="entry name" value="His_PPase_superfam"/>
</dbReference>
<dbReference type="PANTHER" id="PTHR20963">
    <property type="entry name" value="MULTIPLE INOSITOL POLYPHOSPHATE PHOSPHATASE-RELATED"/>
    <property type="match status" value="1"/>
</dbReference>
<dbReference type="GO" id="GO:0034417">
    <property type="term" value="F:bisphosphoglycerate 3-phosphatase activity"/>
    <property type="evidence" value="ECO:0007669"/>
    <property type="project" value="UniProtKB-EC"/>
</dbReference>
<evidence type="ECO:0000256" key="7">
    <source>
        <dbReference type="ARBA" id="ARBA00022801"/>
    </source>
</evidence>
<dbReference type="EC" id="3.1.3.80" evidence="3"/>
<gene>
    <name evidence="15" type="ORF">SAMN02745202_00821</name>
</gene>
<evidence type="ECO:0000256" key="4">
    <source>
        <dbReference type="ARBA" id="ARBA00013040"/>
    </source>
</evidence>
<feature type="chain" id="PRO_5010581734" description="Multiple inositol polyphosphate phosphatase 1" evidence="14">
    <location>
        <begin position="20"/>
        <end position="428"/>
    </location>
</feature>
<evidence type="ECO:0000256" key="1">
    <source>
        <dbReference type="ARBA" id="ARBA00004370"/>
    </source>
</evidence>
<proteinExistence type="inferred from homology"/>
<evidence type="ECO:0000256" key="8">
    <source>
        <dbReference type="ARBA" id="ARBA00023136"/>
    </source>
</evidence>
<evidence type="ECO:0000313" key="16">
    <source>
        <dbReference type="Proteomes" id="UP000190065"/>
    </source>
</evidence>
<evidence type="ECO:0000256" key="12">
    <source>
        <dbReference type="ARBA" id="ARBA00043691"/>
    </source>
</evidence>
<dbReference type="Pfam" id="PF00328">
    <property type="entry name" value="His_Phos_2"/>
    <property type="match status" value="1"/>
</dbReference>
<reference evidence="15 16" key="1">
    <citation type="submission" date="2017-02" db="EMBL/GenBank/DDBJ databases">
        <authorList>
            <person name="Peterson S.W."/>
        </authorList>
    </citation>
    <scope>NUCLEOTIDE SEQUENCE [LARGE SCALE GENOMIC DNA]</scope>
    <source>
        <strain evidence="15 16">ATCC 43324</strain>
    </source>
</reference>
<dbReference type="SUPFAM" id="SSF53254">
    <property type="entry name" value="Phosphoglycerate mutase-like"/>
    <property type="match status" value="1"/>
</dbReference>
<evidence type="ECO:0000256" key="11">
    <source>
        <dbReference type="ARBA" id="ARBA00043671"/>
    </source>
</evidence>
<dbReference type="Proteomes" id="UP000190065">
    <property type="component" value="Unassembled WGS sequence"/>
</dbReference>
<dbReference type="RefSeq" id="WP_025071103.1">
    <property type="nucleotide sequence ID" value="NZ_FUXK01000007.1"/>
</dbReference>
<dbReference type="eggNOG" id="COG3537">
    <property type="taxonomic scope" value="Bacteria"/>
</dbReference>
<dbReference type="EMBL" id="FUXK01000007">
    <property type="protein sequence ID" value="SJZ69201.1"/>
    <property type="molecule type" value="Genomic_DNA"/>
</dbReference>
<keyword evidence="6 14" id="KW-0732">Signal</keyword>
<comment type="catalytic activity">
    <reaction evidence="13">
        <text>(2R)-2,3-bisphosphoglycerate + H2O = (2R)-2-phosphoglycerate + phosphate</text>
        <dbReference type="Rhea" id="RHEA:27381"/>
        <dbReference type="ChEBI" id="CHEBI:15377"/>
        <dbReference type="ChEBI" id="CHEBI:43474"/>
        <dbReference type="ChEBI" id="CHEBI:58248"/>
        <dbReference type="ChEBI" id="CHEBI:58289"/>
        <dbReference type="EC" id="3.1.3.80"/>
    </reaction>
    <physiologicalReaction direction="left-to-right" evidence="13">
        <dbReference type="Rhea" id="RHEA:27382"/>
    </physiologicalReaction>
</comment>
<accession>A0A1T4MQQ2</accession>
<name>A0A1T4MQQ2_9BACT</name>
<protein>
    <recommendedName>
        <fullName evidence="5">Multiple inositol polyphosphate phosphatase 1</fullName>
        <ecNumber evidence="4">3.1.3.62</ecNumber>
        <ecNumber evidence="3">3.1.3.80</ecNumber>
    </recommendedName>
    <alternativeName>
        <fullName evidence="9">2,3-bisphosphoglycerate 3-phosphatase</fullName>
    </alternativeName>
</protein>
<evidence type="ECO:0000256" key="5">
    <source>
        <dbReference type="ARBA" id="ARBA00018097"/>
    </source>
</evidence>
<sequence>MKHYLLGLAMLSVCFSSQAQSTRSIFKADRRVSAANYLAYPGPQKQPFTPAPKGYVPFYLSHYGRHGSRWLIGERDYQRPVVWLMQADSLGKLTPKGKEVLRKLRIIRDAAAGRDGELTLLGAQQHQQIAARMMKNFPEIFAGKTHIDAKSTTIIRCILSMENALQQLVRRNPQLVISHDASNHDMYYMNHDDTTLFKKRFTVAAKQAYLDFKKQHEQPARVMNELFNDTQYWKNHVDTLALYETLFRQAGDLQSTELRHTMSLYDLFTDDELYNLWQVQNAYWYIAYGPSPLNGGHQPSSQRFLLRKIIAEADSCIRFQHPGATLRYGHDTMVMPLSCLMNLDNLGMRVDNLGELDERGWQDYRIFPMACNIQLVFYRHPTKKDILVKILRNEHEARLPIDSATAPYYKWSDVKAYFLARIHELEAN</sequence>
<comment type="similarity">
    <text evidence="2">Belongs to the histidine acid phosphatase family. MINPP1 subfamily.</text>
</comment>
<evidence type="ECO:0000256" key="13">
    <source>
        <dbReference type="ARBA" id="ARBA00043832"/>
    </source>
</evidence>
<comment type="catalytic activity">
    <reaction evidence="11">
        <text>1D-myo-inositol 1,2,4,5,6-pentakisphosphate + H2O = 1D-myo-inositol 1,2,5,6-tetrakisphosphate + phosphate</text>
        <dbReference type="Rhea" id="RHEA:77115"/>
        <dbReference type="ChEBI" id="CHEBI:15377"/>
        <dbReference type="ChEBI" id="CHEBI:43474"/>
        <dbReference type="ChEBI" id="CHEBI:57798"/>
        <dbReference type="ChEBI" id="CHEBI:195535"/>
        <dbReference type="EC" id="3.1.3.62"/>
    </reaction>
    <physiologicalReaction direction="left-to-right" evidence="11">
        <dbReference type="Rhea" id="RHEA:77116"/>
    </physiologicalReaction>
</comment>
<comment type="catalytic activity">
    <reaction evidence="12">
        <text>1D-myo-inositol hexakisphosphate + H2O = 1D-myo-inositol 1,2,4,5,6-pentakisphosphate + phosphate</text>
        <dbReference type="Rhea" id="RHEA:16989"/>
        <dbReference type="ChEBI" id="CHEBI:15377"/>
        <dbReference type="ChEBI" id="CHEBI:43474"/>
        <dbReference type="ChEBI" id="CHEBI:57798"/>
        <dbReference type="ChEBI" id="CHEBI:58130"/>
        <dbReference type="EC" id="3.1.3.62"/>
    </reaction>
    <physiologicalReaction direction="left-to-right" evidence="12">
        <dbReference type="Rhea" id="RHEA:16990"/>
    </physiologicalReaction>
</comment>
<dbReference type="GO" id="GO:0016020">
    <property type="term" value="C:membrane"/>
    <property type="evidence" value="ECO:0007669"/>
    <property type="project" value="UniProtKB-SubCell"/>
</dbReference>
<dbReference type="AlphaFoldDB" id="A0A1T4MQQ2"/>
<organism evidence="15 16">
    <name type="scientific">Segatella oulorum</name>
    <dbReference type="NCBI Taxonomy" id="28136"/>
    <lineage>
        <taxon>Bacteria</taxon>
        <taxon>Pseudomonadati</taxon>
        <taxon>Bacteroidota</taxon>
        <taxon>Bacteroidia</taxon>
        <taxon>Bacteroidales</taxon>
        <taxon>Prevotellaceae</taxon>
        <taxon>Segatella</taxon>
    </lineage>
</organism>
<comment type="subcellular location">
    <subcellularLocation>
        <location evidence="1">Membrane</location>
    </subcellularLocation>
</comment>
<dbReference type="PANTHER" id="PTHR20963:SF8">
    <property type="entry name" value="MULTIPLE INOSITOL POLYPHOSPHATE PHOSPHATASE 1"/>
    <property type="match status" value="1"/>
</dbReference>
<evidence type="ECO:0000256" key="9">
    <source>
        <dbReference type="ARBA" id="ARBA00031642"/>
    </source>
</evidence>
<evidence type="ECO:0000256" key="2">
    <source>
        <dbReference type="ARBA" id="ARBA00008422"/>
    </source>
</evidence>
<dbReference type="InterPro" id="IPR000560">
    <property type="entry name" value="His_Pase_clade-2"/>
</dbReference>
<evidence type="ECO:0000313" key="15">
    <source>
        <dbReference type="EMBL" id="SJZ69201.1"/>
    </source>
</evidence>
<evidence type="ECO:0000256" key="6">
    <source>
        <dbReference type="ARBA" id="ARBA00022729"/>
    </source>
</evidence>
<evidence type="ECO:0000256" key="3">
    <source>
        <dbReference type="ARBA" id="ARBA00012976"/>
    </source>
</evidence>
<dbReference type="EC" id="3.1.3.62" evidence="4"/>
<keyword evidence="7" id="KW-0378">Hydrolase</keyword>
<feature type="signal peptide" evidence="14">
    <location>
        <begin position="1"/>
        <end position="19"/>
    </location>
</feature>
<keyword evidence="8" id="KW-0472">Membrane</keyword>
<comment type="catalytic activity">
    <reaction evidence="10">
        <text>1D-myo-inositol 1,2,5,6-tetrakisphosphate + H2O = 1D-myo-inositol 1,2,6-trisphosphate + phosphate</text>
        <dbReference type="Rhea" id="RHEA:77119"/>
        <dbReference type="ChEBI" id="CHEBI:15377"/>
        <dbReference type="ChEBI" id="CHEBI:43474"/>
        <dbReference type="ChEBI" id="CHEBI:195535"/>
        <dbReference type="ChEBI" id="CHEBI:195537"/>
        <dbReference type="EC" id="3.1.3.62"/>
    </reaction>
    <physiologicalReaction direction="left-to-right" evidence="10">
        <dbReference type="Rhea" id="RHEA:77120"/>
    </physiologicalReaction>
</comment>
<dbReference type="STRING" id="28136.SAMN02745202_00821"/>
<evidence type="ECO:0000256" key="10">
    <source>
        <dbReference type="ARBA" id="ARBA00043668"/>
    </source>
</evidence>